<dbReference type="PANTHER" id="PTHR13504">
    <property type="entry name" value="FIDO DOMAIN-CONTAINING PROTEIN DDB_G0283145"/>
    <property type="match status" value="1"/>
</dbReference>
<proteinExistence type="predicted"/>
<dbReference type="Pfam" id="PF13784">
    <property type="entry name" value="Fic_N"/>
    <property type="match status" value="1"/>
</dbReference>
<sequence>MMNWIAEQPYNELPLLPPQKELETKSVLKNCIAARSALAELNQAGKLLPNQGLLINLLPILEAQGSSEIENIVTTTDKLFQYSVEEGNADPMTKEALSYRRALYNGFISLNKLPLSSRTAMDICSTLKGREMDIRKQLGTALRNSTTGEVVYTPPAGEEIIRALLKNWEDFLHADDELDPLVKLAVLHYQFEAIHPFIDGNGRTGRILNILYLIEKELLTLPILYLSRYIVMNKQKYYQLLLQVTSNHQWEEWILFMLKAVEETSIWTKNKIEAITVLMEETVQHIKEEAPKVYSYELVNLLFEQPYCRITNLVEKNIAQRQTASNYLQKLCDIGVLTEYMEGREKLFINGKLLDLMRQ</sequence>
<protein>
    <recommendedName>
        <fullName evidence="1">Protein adenylyltransferase</fullName>
        <ecNumber evidence="1">2.7.7.108</ecNumber>
    </recommendedName>
    <alternativeName>
        <fullName evidence="1">AMPylator</fullName>
    </alternativeName>
</protein>
<evidence type="ECO:0000313" key="4">
    <source>
        <dbReference type="Proteomes" id="UP001449178"/>
    </source>
</evidence>
<organism evidence="3 4">
    <name type="scientific">Ignatzschineria larvae DSM 13226</name>
    <dbReference type="NCBI Taxonomy" id="1111732"/>
    <lineage>
        <taxon>Bacteria</taxon>
        <taxon>Pseudomonadati</taxon>
        <taxon>Pseudomonadota</taxon>
        <taxon>Gammaproteobacteria</taxon>
        <taxon>Cardiobacteriales</taxon>
        <taxon>Ignatzschineriaceae</taxon>
        <taxon>Ignatzschineria</taxon>
    </lineage>
</organism>
<dbReference type="EC" id="2.7.7.108" evidence="1"/>
<dbReference type="Gene3D" id="1.10.3290.10">
    <property type="entry name" value="Fido-like domain"/>
    <property type="match status" value="1"/>
</dbReference>
<evidence type="ECO:0000313" key="3">
    <source>
        <dbReference type="EMBL" id="WZW87880.1"/>
    </source>
</evidence>
<comment type="subunit">
    <text evidence="1">Homodimer.</text>
</comment>
<dbReference type="InterPro" id="IPR026287">
    <property type="entry name" value="SoFic-like"/>
</dbReference>
<keyword evidence="1" id="KW-0808">Transferase</keyword>
<dbReference type="NCBIfam" id="NF046030">
    <property type="entry name" value="ProtAdlyltaseSoFic"/>
    <property type="match status" value="1"/>
</dbReference>
<dbReference type="PIRSF" id="PIRSF038925">
    <property type="entry name" value="AMP-prot_trans"/>
    <property type="match status" value="1"/>
</dbReference>
<dbReference type="Pfam" id="PF02661">
    <property type="entry name" value="Fic"/>
    <property type="match status" value="1"/>
</dbReference>
<comment type="function">
    <text evidence="1">Adenylyltransferase that mediates the addition of adenosine 5'-monophosphate (AMP) to specific residues of target proteins.</text>
</comment>
<comment type="catalytic activity">
    <reaction evidence="1">
        <text>L-threonyl-[protein] + ATP = 3-O-(5'-adenylyl)-L-threonyl-[protein] + diphosphate</text>
        <dbReference type="Rhea" id="RHEA:54292"/>
        <dbReference type="Rhea" id="RHEA-COMP:11060"/>
        <dbReference type="Rhea" id="RHEA-COMP:13847"/>
        <dbReference type="ChEBI" id="CHEBI:30013"/>
        <dbReference type="ChEBI" id="CHEBI:30616"/>
        <dbReference type="ChEBI" id="CHEBI:33019"/>
        <dbReference type="ChEBI" id="CHEBI:138113"/>
        <dbReference type="EC" id="2.7.7.108"/>
    </reaction>
</comment>
<keyword evidence="1" id="KW-0548">Nucleotidyltransferase</keyword>
<accession>A0ABZ3BZA7</accession>
<keyword evidence="1" id="KW-0547">Nucleotide-binding</keyword>
<gene>
    <name evidence="3" type="ORF">WMO13_00430</name>
</gene>
<dbReference type="Pfam" id="PF21248">
    <property type="entry name" value="SoFic-like_C"/>
    <property type="match status" value="1"/>
</dbReference>
<feature type="domain" description="Fido" evidence="2">
    <location>
        <begin position="115"/>
        <end position="259"/>
    </location>
</feature>
<evidence type="ECO:0000256" key="1">
    <source>
        <dbReference type="PIRNR" id="PIRNR038925"/>
    </source>
</evidence>
<reference evidence="3 4" key="1">
    <citation type="submission" date="2024-03" db="EMBL/GenBank/DDBJ databases">
        <title>Complete Genome Sequence and Annotation of Ignatzschineria larvae DSM 13226.</title>
        <authorList>
            <person name="Cantrell E."/>
            <person name="Burcham Z.M."/>
        </authorList>
    </citation>
    <scope>NUCLEOTIDE SEQUENCE [LARGE SCALE GENOMIC DNA]</scope>
    <source>
        <strain evidence="3 4">DSM 13226</strain>
    </source>
</reference>
<dbReference type="Proteomes" id="UP001449178">
    <property type="component" value="Chromosome"/>
</dbReference>
<dbReference type="PANTHER" id="PTHR13504:SF35">
    <property type="entry name" value="PROTEIN ADENYLYLTRANSFERASE SOFIC"/>
    <property type="match status" value="1"/>
</dbReference>
<dbReference type="SUPFAM" id="SSF140931">
    <property type="entry name" value="Fic-like"/>
    <property type="match status" value="1"/>
</dbReference>
<dbReference type="InterPro" id="IPR048770">
    <property type="entry name" value="SoFic-like_C"/>
</dbReference>
<dbReference type="InterPro" id="IPR025758">
    <property type="entry name" value="Fic/DOC_N"/>
</dbReference>
<dbReference type="EMBL" id="CP150637">
    <property type="protein sequence ID" value="WZW87880.1"/>
    <property type="molecule type" value="Genomic_DNA"/>
</dbReference>
<dbReference type="InterPro" id="IPR036597">
    <property type="entry name" value="Fido-like_dom_sf"/>
</dbReference>
<comment type="catalytic activity">
    <reaction evidence="1">
        <text>L-tyrosyl-[protein] + ATP = O-(5'-adenylyl)-L-tyrosyl-[protein] + diphosphate</text>
        <dbReference type="Rhea" id="RHEA:54288"/>
        <dbReference type="Rhea" id="RHEA-COMP:10136"/>
        <dbReference type="Rhea" id="RHEA-COMP:13846"/>
        <dbReference type="ChEBI" id="CHEBI:30616"/>
        <dbReference type="ChEBI" id="CHEBI:33019"/>
        <dbReference type="ChEBI" id="CHEBI:46858"/>
        <dbReference type="ChEBI" id="CHEBI:83624"/>
        <dbReference type="EC" id="2.7.7.108"/>
    </reaction>
</comment>
<dbReference type="InterPro" id="IPR003812">
    <property type="entry name" value="Fido"/>
</dbReference>
<name>A0ABZ3BZA7_9GAMM</name>
<dbReference type="PROSITE" id="PS51459">
    <property type="entry name" value="FIDO"/>
    <property type="match status" value="1"/>
</dbReference>
<keyword evidence="4" id="KW-1185">Reference proteome</keyword>
<keyword evidence="1" id="KW-0067">ATP-binding</keyword>
<evidence type="ECO:0000259" key="2">
    <source>
        <dbReference type="PROSITE" id="PS51459"/>
    </source>
</evidence>
<dbReference type="InterPro" id="IPR040198">
    <property type="entry name" value="Fido_containing"/>
</dbReference>